<gene>
    <name evidence="3" type="ORF">JL106_17290</name>
</gene>
<dbReference type="PANTHER" id="PTHR24321">
    <property type="entry name" value="DEHYDROGENASES, SHORT CHAIN"/>
    <property type="match status" value="1"/>
</dbReference>
<sequence length="265" mass="27342">MGQLDGKIVVITGSGRGQGLAAAKIFAREGARIVINDLDSESVEKAVADVRELGGEANGYAGDISDPDDVQALLAVAQGMGGLDVLYNNAGIGNSATKRFGIGMDDLVNCTLEDWNRIIAINLTGSFLTCKYGIPMIIERGGGSIINTSSIHGIVGMTSAHAYSATKGALCAITRAIAITYGPQGVRCNAILPGVVQTDMIGDALAIAEVREHMVNAAPLRKAGTAEDMANAALWLASDNAKFVTGQDIVVDGGASMYTALIASR</sequence>
<keyword evidence="4" id="KW-1185">Reference proteome</keyword>
<dbReference type="Proteomes" id="UP000663792">
    <property type="component" value="Unassembled WGS sequence"/>
</dbReference>
<name>A0A939BXZ0_9ACTN</name>
<dbReference type="InterPro" id="IPR020904">
    <property type="entry name" value="Sc_DH/Rdtase_CS"/>
</dbReference>
<dbReference type="AlphaFoldDB" id="A0A939BXZ0"/>
<accession>A0A939BXZ0</accession>
<evidence type="ECO:0000256" key="2">
    <source>
        <dbReference type="ARBA" id="ARBA00023002"/>
    </source>
</evidence>
<evidence type="ECO:0000256" key="1">
    <source>
        <dbReference type="ARBA" id="ARBA00006484"/>
    </source>
</evidence>
<dbReference type="PANTHER" id="PTHR24321:SF8">
    <property type="entry name" value="ESTRADIOL 17-BETA-DEHYDROGENASE 8-RELATED"/>
    <property type="match status" value="1"/>
</dbReference>
<dbReference type="Pfam" id="PF13561">
    <property type="entry name" value="adh_short_C2"/>
    <property type="match status" value="1"/>
</dbReference>
<proteinExistence type="inferred from homology"/>
<dbReference type="InterPro" id="IPR002347">
    <property type="entry name" value="SDR_fam"/>
</dbReference>
<dbReference type="CDD" id="cd05233">
    <property type="entry name" value="SDR_c"/>
    <property type="match status" value="1"/>
</dbReference>
<evidence type="ECO:0000313" key="3">
    <source>
        <dbReference type="EMBL" id="MBM9469043.1"/>
    </source>
</evidence>
<organism evidence="3 4">
    <name type="scientific">Nakamurella leprariae</name>
    <dbReference type="NCBI Taxonomy" id="2803911"/>
    <lineage>
        <taxon>Bacteria</taxon>
        <taxon>Bacillati</taxon>
        <taxon>Actinomycetota</taxon>
        <taxon>Actinomycetes</taxon>
        <taxon>Nakamurellales</taxon>
        <taxon>Nakamurellaceae</taxon>
        <taxon>Nakamurella</taxon>
    </lineage>
</organism>
<evidence type="ECO:0000313" key="4">
    <source>
        <dbReference type="Proteomes" id="UP000663792"/>
    </source>
</evidence>
<dbReference type="InterPro" id="IPR036291">
    <property type="entry name" value="NAD(P)-bd_dom_sf"/>
</dbReference>
<dbReference type="RefSeq" id="WP_205262006.1">
    <property type="nucleotide sequence ID" value="NZ_JAERWK010000023.1"/>
</dbReference>
<dbReference type="Gene3D" id="3.40.50.720">
    <property type="entry name" value="NAD(P)-binding Rossmann-like Domain"/>
    <property type="match status" value="1"/>
</dbReference>
<dbReference type="FunFam" id="3.40.50.720:FF:000084">
    <property type="entry name" value="Short-chain dehydrogenase reductase"/>
    <property type="match status" value="1"/>
</dbReference>
<dbReference type="NCBIfam" id="NF005559">
    <property type="entry name" value="PRK07231.1"/>
    <property type="match status" value="1"/>
</dbReference>
<keyword evidence="2" id="KW-0560">Oxidoreductase</keyword>
<dbReference type="SUPFAM" id="SSF51735">
    <property type="entry name" value="NAD(P)-binding Rossmann-fold domains"/>
    <property type="match status" value="1"/>
</dbReference>
<dbReference type="EMBL" id="JAERWK010000023">
    <property type="protein sequence ID" value="MBM9469043.1"/>
    <property type="molecule type" value="Genomic_DNA"/>
</dbReference>
<dbReference type="PROSITE" id="PS00061">
    <property type="entry name" value="ADH_SHORT"/>
    <property type="match status" value="1"/>
</dbReference>
<dbReference type="GO" id="GO:0016491">
    <property type="term" value="F:oxidoreductase activity"/>
    <property type="evidence" value="ECO:0007669"/>
    <property type="project" value="UniProtKB-KW"/>
</dbReference>
<dbReference type="PRINTS" id="PR00080">
    <property type="entry name" value="SDRFAMILY"/>
</dbReference>
<reference evidence="3" key="1">
    <citation type="submission" date="2021-01" db="EMBL/GenBank/DDBJ databases">
        <title>YIM 132084 draft genome.</title>
        <authorList>
            <person name="An D."/>
        </authorList>
    </citation>
    <scope>NUCLEOTIDE SEQUENCE</scope>
    <source>
        <strain evidence="3">YIM 132084</strain>
    </source>
</reference>
<comment type="caution">
    <text evidence="3">The sequence shown here is derived from an EMBL/GenBank/DDBJ whole genome shotgun (WGS) entry which is preliminary data.</text>
</comment>
<protein>
    <submittedName>
        <fullName evidence="3">SDR family oxidoreductase</fullName>
    </submittedName>
</protein>
<dbReference type="PRINTS" id="PR00081">
    <property type="entry name" value="GDHRDH"/>
</dbReference>
<comment type="similarity">
    <text evidence="1">Belongs to the short-chain dehydrogenases/reductases (SDR) family.</text>
</comment>